<evidence type="ECO:0000313" key="2">
    <source>
        <dbReference type="Proteomes" id="UP000266177"/>
    </source>
</evidence>
<dbReference type="Proteomes" id="UP000266177">
    <property type="component" value="Unassembled WGS sequence"/>
</dbReference>
<dbReference type="InterPro" id="IPR032585">
    <property type="entry name" value="DUF4912"/>
</dbReference>
<comment type="caution">
    <text evidence="1">The sequence shown here is derived from an EMBL/GenBank/DDBJ whole genome shotgun (WGS) entry which is preliminary data.</text>
</comment>
<dbReference type="EMBL" id="QYZD01000011">
    <property type="protein sequence ID" value="RJG23339.1"/>
    <property type="molecule type" value="Genomic_DNA"/>
</dbReference>
<name>A0A3A3GH62_PANTH</name>
<protein>
    <submittedName>
        <fullName evidence="1">DUF4912 domain-containing protein</fullName>
    </submittedName>
</protein>
<evidence type="ECO:0000313" key="1">
    <source>
        <dbReference type="EMBL" id="RJG23339.1"/>
    </source>
</evidence>
<accession>A0A3A3GH62</accession>
<sequence length="158" mass="17339">MVKNPDTLFAYWHISPRRRAAAERHYGRPWSTMTKNIRLYAAPHPGRLQSGSGDTPLPYHDCRDSRVQGDEAASAYLRPVLPGGAHAADFGILDDDSQFVPLVRSSIVCIPMSAHAYAHSARLHSASSGIMAPKSEAGTLFEQFSVYTLYSKDEGVHA</sequence>
<proteinExistence type="predicted"/>
<dbReference type="Pfam" id="PF16258">
    <property type="entry name" value="DUF4912"/>
    <property type="match status" value="1"/>
</dbReference>
<gene>
    <name evidence="1" type="ORF">DQX05_13915</name>
</gene>
<reference evidence="1 2" key="1">
    <citation type="submission" date="2018-09" db="EMBL/GenBank/DDBJ databases">
        <title>Paenibacillus SK2017-BO5.</title>
        <authorList>
            <person name="Piskunova J.V."/>
            <person name="Dubiley S.A."/>
            <person name="Severinov K.V."/>
        </authorList>
    </citation>
    <scope>NUCLEOTIDE SEQUENCE [LARGE SCALE GENOMIC DNA]</scope>
    <source>
        <strain evidence="1 2">BO5</strain>
    </source>
</reference>
<dbReference type="AlphaFoldDB" id="A0A3A3GH62"/>
<dbReference type="RefSeq" id="WP_119794192.1">
    <property type="nucleotide sequence ID" value="NZ_QYZD01000011.1"/>
</dbReference>
<dbReference type="OrthoDB" id="9812700at2"/>
<organism evidence="1 2">
    <name type="scientific">Paenibacillus thiaminolyticus</name>
    <name type="common">Bacillus thiaminolyticus</name>
    <dbReference type="NCBI Taxonomy" id="49283"/>
    <lineage>
        <taxon>Bacteria</taxon>
        <taxon>Bacillati</taxon>
        <taxon>Bacillota</taxon>
        <taxon>Bacilli</taxon>
        <taxon>Bacillales</taxon>
        <taxon>Paenibacillaceae</taxon>
        <taxon>Paenibacillus</taxon>
    </lineage>
</organism>